<feature type="domain" description="Histidine kinase" evidence="14">
    <location>
        <begin position="357"/>
        <end position="564"/>
    </location>
</feature>
<evidence type="ECO:0000256" key="2">
    <source>
        <dbReference type="ARBA" id="ARBA00004651"/>
    </source>
</evidence>
<comment type="catalytic activity">
    <reaction evidence="1">
        <text>ATP + protein L-histidine = ADP + protein N-phospho-L-histidine.</text>
        <dbReference type="EC" id="2.7.13.3"/>
    </reaction>
</comment>
<dbReference type="PIRSF" id="PIRSF036431">
    <property type="entry name" value="STHK_DctB"/>
    <property type="match status" value="1"/>
</dbReference>
<dbReference type="InterPro" id="IPR029151">
    <property type="entry name" value="Sensor-like_sf"/>
</dbReference>
<dbReference type="PANTHER" id="PTHR43065">
    <property type="entry name" value="SENSOR HISTIDINE KINASE"/>
    <property type="match status" value="1"/>
</dbReference>
<organism evidence="15 16">
    <name type="scientific">Sphingomonas melonis</name>
    <dbReference type="NCBI Taxonomy" id="152682"/>
    <lineage>
        <taxon>Bacteria</taxon>
        <taxon>Pseudomonadati</taxon>
        <taxon>Pseudomonadota</taxon>
        <taxon>Alphaproteobacteria</taxon>
        <taxon>Sphingomonadales</taxon>
        <taxon>Sphingomonadaceae</taxon>
        <taxon>Sphingomonas</taxon>
    </lineage>
</organism>
<dbReference type="InterPro" id="IPR036097">
    <property type="entry name" value="HisK_dim/P_sf"/>
</dbReference>
<feature type="transmembrane region" description="Helical" evidence="13">
    <location>
        <begin position="276"/>
        <end position="296"/>
    </location>
</feature>
<comment type="caution">
    <text evidence="15">The sequence shown here is derived from an EMBL/GenBank/DDBJ whole genome shotgun (WGS) entry which is preliminary data.</text>
</comment>
<dbReference type="EC" id="2.7.13.3" evidence="3"/>
<dbReference type="InterPro" id="IPR003594">
    <property type="entry name" value="HATPase_dom"/>
</dbReference>
<keyword evidence="9 15" id="KW-0418">Kinase</keyword>
<evidence type="ECO:0000256" key="13">
    <source>
        <dbReference type="SAM" id="Phobius"/>
    </source>
</evidence>
<evidence type="ECO:0000256" key="8">
    <source>
        <dbReference type="ARBA" id="ARBA00022741"/>
    </source>
</evidence>
<name>A0A7Y9FQX7_9SPHN</name>
<keyword evidence="4" id="KW-1003">Cell membrane</keyword>
<dbReference type="Gene3D" id="3.30.450.20">
    <property type="entry name" value="PAS domain"/>
    <property type="match status" value="2"/>
</dbReference>
<keyword evidence="11 13" id="KW-1133">Transmembrane helix</keyword>
<dbReference type="PANTHER" id="PTHR43065:SF46">
    <property type="entry name" value="C4-DICARBOXYLATE TRANSPORT SENSOR PROTEIN DCTB"/>
    <property type="match status" value="1"/>
</dbReference>
<dbReference type="PRINTS" id="PR00344">
    <property type="entry name" value="BCTRLSENSOR"/>
</dbReference>
<dbReference type="SUPFAM" id="SSF47384">
    <property type="entry name" value="Homodimeric domain of signal transducing histidine kinase"/>
    <property type="match status" value="1"/>
</dbReference>
<dbReference type="EMBL" id="JACCBY010000007">
    <property type="protein sequence ID" value="NYD91794.1"/>
    <property type="molecule type" value="Genomic_DNA"/>
</dbReference>
<evidence type="ECO:0000313" key="15">
    <source>
        <dbReference type="EMBL" id="NYD91794.1"/>
    </source>
</evidence>
<accession>A0A7Y9FQX7</accession>
<evidence type="ECO:0000313" key="16">
    <source>
        <dbReference type="Proteomes" id="UP000517753"/>
    </source>
</evidence>
<keyword evidence="5" id="KW-0597">Phosphoprotein</keyword>
<sequence>MSLRSLIRGWPWLAGVLLLAVAAAILAGTIAQRRTIAQQQVEVTQDARLRAALLDSEIARFRLLPLTFADDRNVAAAITGTAAARSALNRKLEALAHVTGAPAIYVVGPDGWSIAASNWRSPRAFVGIDYRTRPYVRQAKATGEGSHFAIGSVSQRPGLYLAARAAAGGITVIKLEFDRIERAWARSGGISFVHDAGQRILVTSRPGWRFATVAHGASTGRGGGQTRVALVPVGDGRVRIGGVGPSFVAHAVPVSQPGWRLVQMRPVDRAIAAARWFAAAAAGASVVALGVIAWALRQRHLATRRRTAELEAAVAERTADLRREAAERARSDARGAELREGLRQANRLASLGQITASVAHETAQPVAAIRTYAETSRMLLDRDDPDAVRANLRTIAQLADRVGVVTAQLRAFSRRQPRELRPVSLAEVIDGALLIVREQLKEAVLERPAVDPALMVVGGKVRLEQVLVNLVQNALDALAGRAERRITLTLIEDEAEVRLRVADSGPGIDPAIAAGLFKPFNTSREAGLGLGLVIAQDIMADLGGWLHHLPSASGALFEIGMRRA</sequence>
<evidence type="ECO:0000259" key="14">
    <source>
        <dbReference type="PROSITE" id="PS50109"/>
    </source>
</evidence>
<keyword evidence="12" id="KW-0902">Two-component regulatory system</keyword>
<dbReference type="InterPro" id="IPR004358">
    <property type="entry name" value="Sig_transdc_His_kin-like_C"/>
</dbReference>
<evidence type="ECO:0000256" key="6">
    <source>
        <dbReference type="ARBA" id="ARBA00022679"/>
    </source>
</evidence>
<dbReference type="SMART" id="SM00387">
    <property type="entry name" value="HATPase_c"/>
    <property type="match status" value="1"/>
</dbReference>
<keyword evidence="13" id="KW-0472">Membrane</keyword>
<dbReference type="SUPFAM" id="SSF55874">
    <property type="entry name" value="ATPase domain of HSP90 chaperone/DNA topoisomerase II/histidine kinase"/>
    <property type="match status" value="1"/>
</dbReference>
<evidence type="ECO:0000256" key="4">
    <source>
        <dbReference type="ARBA" id="ARBA00022475"/>
    </source>
</evidence>
<reference evidence="15 16" key="1">
    <citation type="submission" date="2020-08" db="EMBL/GenBank/DDBJ databases">
        <title>The Agave Microbiome: Exploring the role of microbial communities in plant adaptations to desert environments.</title>
        <authorList>
            <person name="Partida-Martinez L.P."/>
        </authorList>
    </citation>
    <scope>NUCLEOTIDE SEQUENCE [LARGE SCALE GENOMIC DNA]</scope>
    <source>
        <strain evidence="15 16">AS2.3</strain>
    </source>
</reference>
<dbReference type="SMART" id="SM00388">
    <property type="entry name" value="HisKA"/>
    <property type="match status" value="1"/>
</dbReference>
<gene>
    <name evidence="15" type="ORF">HD841_003613</name>
</gene>
<dbReference type="GO" id="GO:0005524">
    <property type="term" value="F:ATP binding"/>
    <property type="evidence" value="ECO:0007669"/>
    <property type="project" value="UniProtKB-KW"/>
</dbReference>
<dbReference type="GO" id="GO:0005886">
    <property type="term" value="C:plasma membrane"/>
    <property type="evidence" value="ECO:0007669"/>
    <property type="project" value="UniProtKB-SubCell"/>
</dbReference>
<dbReference type="Gene3D" id="3.30.565.10">
    <property type="entry name" value="Histidine kinase-like ATPase, C-terminal domain"/>
    <property type="match status" value="1"/>
</dbReference>
<proteinExistence type="predicted"/>
<evidence type="ECO:0000256" key="5">
    <source>
        <dbReference type="ARBA" id="ARBA00022553"/>
    </source>
</evidence>
<evidence type="ECO:0000256" key="3">
    <source>
        <dbReference type="ARBA" id="ARBA00012438"/>
    </source>
</evidence>
<keyword evidence="10" id="KW-0067">ATP-binding</keyword>
<dbReference type="Pfam" id="PF02518">
    <property type="entry name" value="HATPase_c"/>
    <property type="match status" value="1"/>
</dbReference>
<dbReference type="InterPro" id="IPR036890">
    <property type="entry name" value="HATPase_C_sf"/>
</dbReference>
<dbReference type="RefSeq" id="WP_373563062.1">
    <property type="nucleotide sequence ID" value="NZ_JACCBY010000007.1"/>
</dbReference>
<dbReference type="AlphaFoldDB" id="A0A7Y9FQX7"/>
<keyword evidence="16" id="KW-1185">Reference proteome</keyword>
<dbReference type="Pfam" id="PF00512">
    <property type="entry name" value="HisKA"/>
    <property type="match status" value="1"/>
</dbReference>
<keyword evidence="7 13" id="KW-0812">Transmembrane</keyword>
<evidence type="ECO:0000256" key="11">
    <source>
        <dbReference type="ARBA" id="ARBA00022989"/>
    </source>
</evidence>
<dbReference type="Gene3D" id="1.10.287.130">
    <property type="match status" value="1"/>
</dbReference>
<comment type="subcellular location">
    <subcellularLocation>
        <location evidence="2">Cell membrane</location>
        <topology evidence="2">Multi-pass membrane protein</topology>
    </subcellularLocation>
</comment>
<dbReference type="InterPro" id="IPR005467">
    <property type="entry name" value="His_kinase_dom"/>
</dbReference>
<evidence type="ECO:0000256" key="1">
    <source>
        <dbReference type="ARBA" id="ARBA00000085"/>
    </source>
</evidence>
<evidence type="ECO:0000256" key="7">
    <source>
        <dbReference type="ARBA" id="ARBA00022692"/>
    </source>
</evidence>
<keyword evidence="8" id="KW-0547">Nucleotide-binding</keyword>
<dbReference type="GO" id="GO:0000155">
    <property type="term" value="F:phosphorelay sensor kinase activity"/>
    <property type="evidence" value="ECO:0007669"/>
    <property type="project" value="InterPro"/>
</dbReference>
<dbReference type="CDD" id="cd00082">
    <property type="entry name" value="HisKA"/>
    <property type="match status" value="1"/>
</dbReference>
<evidence type="ECO:0000256" key="9">
    <source>
        <dbReference type="ARBA" id="ARBA00022777"/>
    </source>
</evidence>
<dbReference type="Proteomes" id="UP000517753">
    <property type="component" value="Unassembled WGS sequence"/>
</dbReference>
<dbReference type="InterPro" id="IPR003661">
    <property type="entry name" value="HisK_dim/P_dom"/>
</dbReference>
<evidence type="ECO:0000256" key="12">
    <source>
        <dbReference type="ARBA" id="ARBA00023012"/>
    </source>
</evidence>
<protein>
    <recommendedName>
        <fullName evidence="3">histidine kinase</fullName>
        <ecNumber evidence="3">2.7.13.3</ecNumber>
    </recommendedName>
</protein>
<keyword evidence="6 15" id="KW-0808">Transferase</keyword>
<dbReference type="InterPro" id="IPR017055">
    <property type="entry name" value="Sig_transdc_His_kinase_DctB"/>
</dbReference>
<evidence type="ECO:0000256" key="10">
    <source>
        <dbReference type="ARBA" id="ARBA00022840"/>
    </source>
</evidence>
<dbReference type="PROSITE" id="PS50109">
    <property type="entry name" value="HIS_KIN"/>
    <property type="match status" value="1"/>
</dbReference>
<dbReference type="Gene3D" id="6.10.250.3020">
    <property type="match status" value="1"/>
</dbReference>
<dbReference type="SUPFAM" id="SSF103190">
    <property type="entry name" value="Sensory domain-like"/>
    <property type="match status" value="1"/>
</dbReference>